<protein>
    <submittedName>
        <fullName evidence="2">Uncharacterized protein</fullName>
    </submittedName>
</protein>
<accession>A0A834W3K3</accession>
<dbReference type="AlphaFoldDB" id="A0A834W3K3"/>
<comment type="caution">
    <text evidence="2">The sequence shown here is derived from an EMBL/GenBank/DDBJ whole genome shotgun (WGS) entry which is preliminary data.</text>
</comment>
<evidence type="ECO:0000313" key="3">
    <source>
        <dbReference type="Proteomes" id="UP000634136"/>
    </source>
</evidence>
<feature type="region of interest" description="Disordered" evidence="1">
    <location>
        <begin position="1"/>
        <end position="24"/>
    </location>
</feature>
<keyword evidence="3" id="KW-1185">Reference proteome</keyword>
<sequence>MDDEEPCKRCGSDRPRRRESDKRR</sequence>
<dbReference type="EMBL" id="JAAIUW010000013">
    <property type="protein sequence ID" value="KAF7804501.1"/>
    <property type="molecule type" value="Genomic_DNA"/>
</dbReference>
<gene>
    <name evidence="2" type="ORF">G2W53_043612</name>
</gene>
<reference evidence="2" key="1">
    <citation type="submission" date="2020-09" db="EMBL/GenBank/DDBJ databases">
        <title>Genome-Enabled Discovery of Anthraquinone Biosynthesis in Senna tora.</title>
        <authorList>
            <person name="Kang S.-H."/>
            <person name="Pandey R.P."/>
            <person name="Lee C.-M."/>
            <person name="Sim J.-S."/>
            <person name="Jeong J.-T."/>
            <person name="Choi B.-S."/>
            <person name="Jung M."/>
            <person name="Ginzburg D."/>
            <person name="Zhao K."/>
            <person name="Won S.Y."/>
            <person name="Oh T.-J."/>
            <person name="Yu Y."/>
            <person name="Kim N.-H."/>
            <person name="Lee O.R."/>
            <person name="Lee T.-H."/>
            <person name="Bashyal P."/>
            <person name="Kim T.-S."/>
            <person name="Lee W.-H."/>
            <person name="Kawkins C."/>
            <person name="Kim C.-K."/>
            <person name="Kim J.S."/>
            <person name="Ahn B.O."/>
            <person name="Rhee S.Y."/>
            <person name="Sohng J.K."/>
        </authorList>
    </citation>
    <scope>NUCLEOTIDE SEQUENCE</scope>
    <source>
        <tissue evidence="2">Leaf</tissue>
    </source>
</reference>
<evidence type="ECO:0000256" key="1">
    <source>
        <dbReference type="SAM" id="MobiDB-lite"/>
    </source>
</evidence>
<evidence type="ECO:0000313" key="2">
    <source>
        <dbReference type="EMBL" id="KAF7804501.1"/>
    </source>
</evidence>
<name>A0A834W3K3_9FABA</name>
<proteinExistence type="predicted"/>
<organism evidence="2 3">
    <name type="scientific">Senna tora</name>
    <dbReference type="NCBI Taxonomy" id="362788"/>
    <lineage>
        <taxon>Eukaryota</taxon>
        <taxon>Viridiplantae</taxon>
        <taxon>Streptophyta</taxon>
        <taxon>Embryophyta</taxon>
        <taxon>Tracheophyta</taxon>
        <taxon>Spermatophyta</taxon>
        <taxon>Magnoliopsida</taxon>
        <taxon>eudicotyledons</taxon>
        <taxon>Gunneridae</taxon>
        <taxon>Pentapetalae</taxon>
        <taxon>rosids</taxon>
        <taxon>fabids</taxon>
        <taxon>Fabales</taxon>
        <taxon>Fabaceae</taxon>
        <taxon>Caesalpinioideae</taxon>
        <taxon>Cassia clade</taxon>
        <taxon>Senna</taxon>
    </lineage>
</organism>
<dbReference type="Proteomes" id="UP000634136">
    <property type="component" value="Unassembled WGS sequence"/>
</dbReference>